<dbReference type="Gene3D" id="1.10.10.800">
    <property type="match status" value="1"/>
</dbReference>
<dbReference type="InterPro" id="IPR000383">
    <property type="entry name" value="Xaa-Pro-like_dom"/>
</dbReference>
<evidence type="ECO:0000313" key="3">
    <source>
        <dbReference type="Proteomes" id="UP000592216"/>
    </source>
</evidence>
<dbReference type="AlphaFoldDB" id="A0A850Q3Z3"/>
<keyword evidence="2" id="KW-0378">Hydrolase</keyword>
<dbReference type="InterPro" id="IPR029058">
    <property type="entry name" value="AB_hydrolase_fold"/>
</dbReference>
<evidence type="ECO:0000259" key="1">
    <source>
        <dbReference type="Pfam" id="PF02129"/>
    </source>
</evidence>
<dbReference type="Gene3D" id="3.40.50.1820">
    <property type="entry name" value="alpha/beta hydrolase"/>
    <property type="match status" value="1"/>
</dbReference>
<dbReference type="PANTHER" id="PTHR47751:SF1">
    <property type="entry name" value="SUPERFAMILY HYDROLASE, PUTATIVE (AFU_ORTHOLOGUE AFUA_2G16580)-RELATED"/>
    <property type="match status" value="1"/>
</dbReference>
<dbReference type="PANTHER" id="PTHR47751">
    <property type="entry name" value="SUPERFAMILY HYDROLASE, PUTATIVE (AFU_ORTHOLOGUE AFUA_2G16580)-RELATED"/>
    <property type="match status" value="1"/>
</dbReference>
<evidence type="ECO:0000313" key="2">
    <source>
        <dbReference type="EMBL" id="NVO24397.1"/>
    </source>
</evidence>
<dbReference type="EMBL" id="JABCJE010000006">
    <property type="protein sequence ID" value="NVO24397.1"/>
    <property type="molecule type" value="Genomic_DNA"/>
</dbReference>
<feature type="domain" description="Xaa-Pro dipeptidyl-peptidase-like" evidence="1">
    <location>
        <begin position="83"/>
        <end position="238"/>
    </location>
</feature>
<organism evidence="2 3">
    <name type="scientific">Donghicola mangrovi</name>
    <dbReference type="NCBI Taxonomy" id="2729614"/>
    <lineage>
        <taxon>Bacteria</taxon>
        <taxon>Pseudomonadati</taxon>
        <taxon>Pseudomonadota</taxon>
        <taxon>Alphaproteobacteria</taxon>
        <taxon>Rhodobacterales</taxon>
        <taxon>Roseobacteraceae</taxon>
        <taxon>Donghicola</taxon>
    </lineage>
</organism>
<protein>
    <submittedName>
        <fullName evidence="2">Alpha/beta hydrolase</fullName>
    </submittedName>
</protein>
<dbReference type="PROSITE" id="PS51318">
    <property type="entry name" value="TAT"/>
    <property type="match status" value="1"/>
</dbReference>
<reference evidence="2 3" key="1">
    <citation type="submission" date="2020-04" db="EMBL/GenBank/DDBJ databases">
        <title>Donghicola sp., a member of the Rhodobacteraceae family isolated from mangrove forest in Thailand.</title>
        <authorList>
            <person name="Charoenyingcharoen P."/>
            <person name="Yukphan P."/>
        </authorList>
    </citation>
    <scope>NUCLEOTIDE SEQUENCE [LARGE SCALE GENOMIC DNA]</scope>
    <source>
        <strain evidence="2 3">B5-SW-15</strain>
    </source>
</reference>
<accession>A0A850Q3Z3</accession>
<comment type="caution">
    <text evidence="2">The sequence shown here is derived from an EMBL/GenBank/DDBJ whole genome shotgun (WGS) entry which is preliminary data.</text>
</comment>
<dbReference type="InterPro" id="IPR006311">
    <property type="entry name" value="TAT_signal"/>
</dbReference>
<sequence length="374" mass="40956">MERRPEMTRKTPSQAIAQTRSDDGLMRRDLLKMGGASIAAYGAASILSTNLAKAQTMSDTWDKTFARSETVDHEKVSFVNRYGITLVGDLYLPKDRPEGTLSAIAISGPYGAVKEQASGLYAQTMAERGFATLAFDPSYTGESGGEPRNVSSPDINTEDFSAAVDYLGLHPAVNREHIGIIGICGWGGMALNAAAIDKRIKAVATSTMYDMSRVMSKGYYDSMTAEQRAGTLQQLAEQRWKDAEAGAPAYGPVSLELQGGEPQFVVDYAAYYKSKERGFHPRAINSNGSFTITTPLSFMNMPLLTYINEIAPRPTLLIHGENAHSRYFSETAYENAAEPKELMIIPDANHTDLYDQLDKIPFDKLTAFFGEHLA</sequence>
<dbReference type="GO" id="GO:0016787">
    <property type="term" value="F:hydrolase activity"/>
    <property type="evidence" value="ECO:0007669"/>
    <property type="project" value="UniProtKB-KW"/>
</dbReference>
<name>A0A850Q3Z3_9RHOB</name>
<dbReference type="Proteomes" id="UP000592216">
    <property type="component" value="Unassembled WGS sequence"/>
</dbReference>
<dbReference type="Pfam" id="PF02129">
    <property type="entry name" value="Peptidase_S15"/>
    <property type="match status" value="1"/>
</dbReference>
<dbReference type="SUPFAM" id="SSF53474">
    <property type="entry name" value="alpha/beta-Hydrolases"/>
    <property type="match status" value="1"/>
</dbReference>
<dbReference type="InterPro" id="IPR051411">
    <property type="entry name" value="Polyketide_trans_af380"/>
</dbReference>
<gene>
    <name evidence="2" type="ORF">HJ536_13605</name>
</gene>
<proteinExistence type="predicted"/>